<dbReference type="Proteomes" id="UP000193467">
    <property type="component" value="Unassembled WGS sequence"/>
</dbReference>
<sequence length="1234" mass="137656">MEVFIDHVPFAATELDLIESISAVVHHPPVRHSAPLANFRLHLFLLGSNRFARRKAARVTFADIDVAQRLLSFHGYPRPGPLVRQQRLRLRPSIQGVPSPELVNFLRTTPFVDPREERQRRDEFAKLNEPIKVSSVEFGRLELVNGSEVFSPELQRAFSDGSLSVDGEGRRIVLQSSPLGAGEQVITIAVHLHSVISARSLQGKTPSILLLLTTPPTYEAVGGILNRSTDAPMNGLVDLIEQAFADVSLDGTGSPPRRRLGAFDDEFARVAPFVGRHLRIIFPTKGSHDRFRYRKPNFVRLPRIIDSKATVRRRHLYDPGAIEKLNAFMAQSDIRVAFQVQRALSNGILSASQLSDDSLLAEIRGLEREQGPLVTERILHSFLLRQLATDRQHFSSDAGDLYDDQEEATRPPRPFTELAEEATRTQRIQPASSPQELLAQLRKTRDQVQPSRLSSRFASNQASVCRHVVLTPSGIKLEGPLPDQSNATLRRYGKAEYFLRVSIREEDLEKHRHDFRVDMKDFIRRRYLPFFVDGIPLCGRTFRFLGYSQSALHDHSTWFVAPFEFEGSRMSAPSILKAMGDFSKVIYIPARFMARIAQLWTTTQPSITLKREEIRQIKDVERFDPKTKRLNCITDGVGTISTELAAEVDAALLASLRGARAQRVRPSCWQIRLGGSKGMISVDRTLKGRQLCLRPSMQKFDASDSLTLDIAQAFDRPLPAFLNRPLIKILEDLGDGTSSQAIMAIQQQAVKDVEAARSSLVDAAGLLERTGLGTAARAPSTLRRLSQLLGLDYLGAWIEPFASFWIDLAVVDALRTIKFKARIPVDGWTLVGVADEDGILGEGEIFACIRRQGQPDLYLEGEITISRSPSIHPGDVQIVRAVGKLPRTSAPRTSSLFNCVVMSTKGARSLASCLGGGDYDGDLFLLITDSRLLPQRVEPPAAYEPAPVRRLDQPCTLAHGAEFFLDYVLTDLIGLVSSRHLHIADSSPMGTFDPDCLLLAGLHSAAVDFPKSGQSVSLNSLPKAPPLRPDFLVPAWRFHREREFYPSQKLLGRLFRDVPYNENLPAMDAEAGLDPSNIITTRLAWLPIARLPGGCLGETPERQLVKEMFELIFPFIDELVYFSYLNSLSDRPYDHLSEGEVFIGTISAPAKDDRKRRDSIVRLQEQTGELMELCRAEILGFETSLELQAQRAWAAWMAAKEADAKDFGVKSFGWLALGVLLEVLEELKGQARPN</sequence>
<organism evidence="3 4">
    <name type="scientific">Leucosporidium creatinivorum</name>
    <dbReference type="NCBI Taxonomy" id="106004"/>
    <lineage>
        <taxon>Eukaryota</taxon>
        <taxon>Fungi</taxon>
        <taxon>Dikarya</taxon>
        <taxon>Basidiomycota</taxon>
        <taxon>Pucciniomycotina</taxon>
        <taxon>Microbotryomycetes</taxon>
        <taxon>Leucosporidiales</taxon>
        <taxon>Leucosporidium</taxon>
    </lineage>
</organism>
<comment type="catalytic activity">
    <reaction evidence="1">
        <text>RNA(n) + a ribonucleoside 5'-triphosphate = RNA(n+1) + diphosphate</text>
        <dbReference type="Rhea" id="RHEA:21248"/>
        <dbReference type="Rhea" id="RHEA-COMP:14527"/>
        <dbReference type="Rhea" id="RHEA-COMP:17342"/>
        <dbReference type="ChEBI" id="CHEBI:33019"/>
        <dbReference type="ChEBI" id="CHEBI:61557"/>
        <dbReference type="ChEBI" id="CHEBI:140395"/>
        <dbReference type="EC" id="2.7.7.48"/>
    </reaction>
</comment>
<evidence type="ECO:0000256" key="1">
    <source>
        <dbReference type="RuleBase" id="RU363098"/>
    </source>
</evidence>
<dbReference type="InterPro" id="IPR057596">
    <property type="entry name" value="RDRP_core"/>
</dbReference>
<dbReference type="PANTHER" id="PTHR23079">
    <property type="entry name" value="RNA-DEPENDENT RNA POLYMERASE"/>
    <property type="match status" value="1"/>
</dbReference>
<gene>
    <name evidence="3" type="ORF">BCR35DRAFT_330871</name>
</gene>
<dbReference type="GO" id="GO:0003968">
    <property type="term" value="F:RNA-directed RNA polymerase activity"/>
    <property type="evidence" value="ECO:0007669"/>
    <property type="project" value="UniProtKB-KW"/>
</dbReference>
<dbReference type="GO" id="GO:0003723">
    <property type="term" value="F:RNA binding"/>
    <property type="evidence" value="ECO:0007669"/>
    <property type="project" value="UniProtKB-KW"/>
</dbReference>
<comment type="caution">
    <text evidence="3">The sequence shown here is derived from an EMBL/GenBank/DDBJ whole genome shotgun (WGS) entry which is preliminary data.</text>
</comment>
<dbReference type="InterPro" id="IPR007855">
    <property type="entry name" value="RDRP"/>
</dbReference>
<dbReference type="OrthoDB" id="6513042at2759"/>
<reference evidence="3 4" key="1">
    <citation type="submission" date="2016-07" db="EMBL/GenBank/DDBJ databases">
        <title>Pervasive Adenine N6-methylation of Active Genes in Fungi.</title>
        <authorList>
            <consortium name="DOE Joint Genome Institute"/>
            <person name="Mondo S.J."/>
            <person name="Dannebaum R.O."/>
            <person name="Kuo R.C."/>
            <person name="Labutti K."/>
            <person name="Haridas S."/>
            <person name="Kuo A."/>
            <person name="Salamov A."/>
            <person name="Ahrendt S.R."/>
            <person name="Lipzen A."/>
            <person name="Sullivan W."/>
            <person name="Andreopoulos W.B."/>
            <person name="Clum A."/>
            <person name="Lindquist E."/>
            <person name="Daum C."/>
            <person name="Ramamoorthy G.K."/>
            <person name="Gryganskyi A."/>
            <person name="Culley D."/>
            <person name="Magnuson J.K."/>
            <person name="James T.Y."/>
            <person name="O'Malley M.A."/>
            <person name="Stajich J.E."/>
            <person name="Spatafora J.W."/>
            <person name="Visel A."/>
            <person name="Grigoriev I.V."/>
        </authorList>
    </citation>
    <scope>NUCLEOTIDE SEQUENCE [LARGE SCALE GENOMIC DNA]</scope>
    <source>
        <strain evidence="3 4">62-1032</strain>
    </source>
</reference>
<dbReference type="Pfam" id="PF05183">
    <property type="entry name" value="RdRP"/>
    <property type="match status" value="1"/>
</dbReference>
<accession>A0A1Y2FN11</accession>
<dbReference type="PANTHER" id="PTHR23079:SF55">
    <property type="entry name" value="RNA-DIRECTED RNA POLYMERASE"/>
    <property type="match status" value="1"/>
</dbReference>
<evidence type="ECO:0000313" key="3">
    <source>
        <dbReference type="EMBL" id="ORY85390.1"/>
    </source>
</evidence>
<keyword evidence="1" id="KW-0808">Transferase</keyword>
<keyword evidence="1" id="KW-0694">RNA-binding</keyword>
<proteinExistence type="inferred from homology"/>
<dbReference type="GO" id="GO:0030422">
    <property type="term" value="P:siRNA processing"/>
    <property type="evidence" value="ECO:0007669"/>
    <property type="project" value="TreeGrafter"/>
</dbReference>
<dbReference type="EMBL" id="MCGR01000016">
    <property type="protein sequence ID" value="ORY85390.1"/>
    <property type="molecule type" value="Genomic_DNA"/>
</dbReference>
<dbReference type="EC" id="2.7.7.48" evidence="1"/>
<feature type="domain" description="RDRP core" evidence="2">
    <location>
        <begin position="470"/>
        <end position="1058"/>
    </location>
</feature>
<evidence type="ECO:0000313" key="4">
    <source>
        <dbReference type="Proteomes" id="UP000193467"/>
    </source>
</evidence>
<evidence type="ECO:0000259" key="2">
    <source>
        <dbReference type="Pfam" id="PF05183"/>
    </source>
</evidence>
<dbReference type="GO" id="GO:0031380">
    <property type="term" value="C:nuclear RNA-directed RNA polymerase complex"/>
    <property type="evidence" value="ECO:0007669"/>
    <property type="project" value="TreeGrafter"/>
</dbReference>
<name>A0A1Y2FN11_9BASI</name>
<dbReference type="STRING" id="106004.A0A1Y2FN11"/>
<keyword evidence="1" id="KW-0548">Nucleotidyltransferase</keyword>
<keyword evidence="4" id="KW-1185">Reference proteome</keyword>
<dbReference type="AlphaFoldDB" id="A0A1Y2FN11"/>
<dbReference type="InParanoid" id="A0A1Y2FN11"/>
<protein>
    <recommendedName>
        <fullName evidence="1">RNA-dependent RNA polymerase</fullName>
        <ecNumber evidence="1">2.7.7.48</ecNumber>
    </recommendedName>
</protein>
<keyword evidence="1" id="KW-0696">RNA-directed RNA polymerase</keyword>
<comment type="similarity">
    <text evidence="1">Belongs to the RdRP family.</text>
</comment>